<feature type="compositionally biased region" description="Low complexity" evidence="1">
    <location>
        <begin position="539"/>
        <end position="549"/>
    </location>
</feature>
<reference evidence="3" key="1">
    <citation type="journal article" date="2015" name="Nat. Genet.">
        <title>The genome and transcriptome of the zoonotic hookworm Ancylostoma ceylanicum identify infection-specific gene families.</title>
        <authorList>
            <person name="Schwarz E.M."/>
            <person name="Hu Y."/>
            <person name="Antoshechkin I."/>
            <person name="Miller M.M."/>
            <person name="Sternberg P.W."/>
            <person name="Aroian R.V."/>
        </authorList>
    </citation>
    <scope>NUCLEOTIDE SEQUENCE</scope>
    <source>
        <strain evidence="3">HY135</strain>
    </source>
</reference>
<dbReference type="AlphaFoldDB" id="A0A016SK20"/>
<feature type="compositionally biased region" description="Polar residues" evidence="1">
    <location>
        <begin position="440"/>
        <end position="454"/>
    </location>
</feature>
<keyword evidence="3" id="KW-1185">Reference proteome</keyword>
<dbReference type="OrthoDB" id="5870220at2759"/>
<comment type="caution">
    <text evidence="2">The sequence shown here is derived from an EMBL/GenBank/DDBJ whole genome shotgun (WGS) entry which is preliminary data.</text>
</comment>
<dbReference type="EMBL" id="JARK01001551">
    <property type="protein sequence ID" value="EYB90722.1"/>
    <property type="molecule type" value="Genomic_DNA"/>
</dbReference>
<organism evidence="2 3">
    <name type="scientific">Ancylostoma ceylanicum</name>
    <dbReference type="NCBI Taxonomy" id="53326"/>
    <lineage>
        <taxon>Eukaryota</taxon>
        <taxon>Metazoa</taxon>
        <taxon>Ecdysozoa</taxon>
        <taxon>Nematoda</taxon>
        <taxon>Chromadorea</taxon>
        <taxon>Rhabditida</taxon>
        <taxon>Rhabditina</taxon>
        <taxon>Rhabditomorpha</taxon>
        <taxon>Strongyloidea</taxon>
        <taxon>Ancylostomatidae</taxon>
        <taxon>Ancylostomatinae</taxon>
        <taxon>Ancylostoma</taxon>
    </lineage>
</organism>
<feature type="region of interest" description="Disordered" evidence="1">
    <location>
        <begin position="297"/>
        <end position="350"/>
    </location>
</feature>
<dbReference type="Proteomes" id="UP000024635">
    <property type="component" value="Unassembled WGS sequence"/>
</dbReference>
<feature type="compositionally biased region" description="Basic residues" evidence="1">
    <location>
        <begin position="382"/>
        <end position="392"/>
    </location>
</feature>
<proteinExistence type="predicted"/>
<feature type="compositionally biased region" description="Pro residues" evidence="1">
    <location>
        <begin position="722"/>
        <end position="736"/>
    </location>
</feature>
<evidence type="ECO:0000313" key="2">
    <source>
        <dbReference type="EMBL" id="EYB90722.1"/>
    </source>
</evidence>
<feature type="region of interest" description="Disordered" evidence="1">
    <location>
        <begin position="253"/>
        <end position="281"/>
    </location>
</feature>
<feature type="compositionally biased region" description="Polar residues" evidence="1">
    <location>
        <begin position="478"/>
        <end position="502"/>
    </location>
</feature>
<name>A0A016SK20_9BILA</name>
<evidence type="ECO:0000256" key="1">
    <source>
        <dbReference type="SAM" id="MobiDB-lite"/>
    </source>
</evidence>
<feature type="compositionally biased region" description="Low complexity" evidence="1">
    <location>
        <begin position="313"/>
        <end position="328"/>
    </location>
</feature>
<accession>A0A016SK20</accession>
<feature type="region of interest" description="Disordered" evidence="1">
    <location>
        <begin position="362"/>
        <end position="764"/>
    </location>
</feature>
<feature type="compositionally biased region" description="Polar residues" evidence="1">
    <location>
        <begin position="422"/>
        <end position="431"/>
    </location>
</feature>
<feature type="compositionally biased region" description="Polar residues" evidence="1">
    <location>
        <begin position="299"/>
        <end position="312"/>
    </location>
</feature>
<protein>
    <submittedName>
        <fullName evidence="2">Uncharacterized protein</fullName>
    </submittedName>
</protein>
<gene>
    <name evidence="2" type="primary">Acey_s0215.g2363</name>
    <name evidence="2" type="ORF">Y032_0215g2363</name>
</gene>
<feature type="compositionally biased region" description="Low complexity" evidence="1">
    <location>
        <begin position="573"/>
        <end position="593"/>
    </location>
</feature>
<evidence type="ECO:0000313" key="3">
    <source>
        <dbReference type="Proteomes" id="UP000024635"/>
    </source>
</evidence>
<feature type="compositionally biased region" description="Polar residues" evidence="1">
    <location>
        <begin position="520"/>
        <end position="537"/>
    </location>
</feature>
<feature type="compositionally biased region" description="Polar residues" evidence="1">
    <location>
        <begin position="694"/>
        <end position="705"/>
    </location>
</feature>
<feature type="compositionally biased region" description="Basic residues" evidence="1">
    <location>
        <begin position="676"/>
        <end position="689"/>
    </location>
</feature>
<feature type="compositionally biased region" description="Polar residues" evidence="1">
    <location>
        <begin position="362"/>
        <end position="381"/>
    </location>
</feature>
<sequence>MARERYLEMGDEESIPIDAFRRSELQFRFNMDRIIDKYQNLEMNGKTSGVEVEVTHGDIYFPSGMPSKEVQRRVCKLNAFQEQFGYGLEVSIPLNKVDKVNDDGAINKLSQCFILPDSSGTNCIQLHLSIVEALNALGKFSAPYNGEEVFGKEFKQRRKECSRLDREFDEVFKSECPSWRPYTTPRKSRVERTFVKRTVKELTFENSEDYFNYLVKMKRIPVDVFKQQERVGFVHRLALPPIESQACGTSKGLGVGPRMLRSRSASPCVSTERNRTPASDGLQLMLLSADCARSRECSPSHSPIAMDTSTLNSSASHAEHASQAGSSAVHNPLNETTGEAHDQPYQQSNGELENCTPVALLKSTTPKPLSGTPSVANSGTSSRKRSCRRKATPKKDTDLCGAVQPKPLFDSTNQERPEGETSMYSEKQFTPTVPKKSAGRTPSSTVASSKSTGRNSRKRKASSHSSAGGGDKHPRQAPKTTPNRPDSTPLCSKTSKNLSPAESKQRSASRRSSKKKPDFSQLTPGTSSSKRVAQSSGHRVVAAAVSARKVSAEETPRNTSGCTSAARAKKARNAIAKLNVRSPVVSPSSNISVTTPGSGERVGSSVKKANSARKVCKDEEQLKKQGKSTATPANSGRKPRLRKAQTPPASASNLEATTITAKSEGEQVNQATPKANTKKMAKNAKKKPVVAKSLDNQKTGEQPSKTPKRGQNQKKLKESPPQATPPLVPQNSPPPSSYQETPGGVKSGSRAKRRSDDSDMERVVTPINDDVVACSIWNENVHSIVRSYDDCVVNRGKMGTIFGFDAGEVRQQCDGAQQSTLSMFVNCARKYQSATAESSSVDTGLKEDRRAMAAARIRNRQLTSGYYV</sequence>
<feature type="compositionally biased region" description="Polar residues" evidence="1">
    <location>
        <begin position="647"/>
        <end position="670"/>
    </location>
</feature>